<dbReference type="STRING" id="4781.A0A0P1AUG8"/>
<evidence type="ECO:0000256" key="1">
    <source>
        <dbReference type="SAM" id="MobiDB-lite"/>
    </source>
</evidence>
<dbReference type="Proteomes" id="UP000054928">
    <property type="component" value="Unassembled WGS sequence"/>
</dbReference>
<organism evidence="2 3">
    <name type="scientific">Plasmopara halstedii</name>
    <name type="common">Downy mildew of sunflower</name>
    <dbReference type="NCBI Taxonomy" id="4781"/>
    <lineage>
        <taxon>Eukaryota</taxon>
        <taxon>Sar</taxon>
        <taxon>Stramenopiles</taxon>
        <taxon>Oomycota</taxon>
        <taxon>Peronosporomycetes</taxon>
        <taxon>Peronosporales</taxon>
        <taxon>Peronosporaceae</taxon>
        <taxon>Plasmopara</taxon>
    </lineage>
</organism>
<proteinExistence type="predicted"/>
<name>A0A0P1AUG8_PLAHL</name>
<dbReference type="GeneID" id="36395944"/>
<feature type="region of interest" description="Disordered" evidence="1">
    <location>
        <begin position="65"/>
        <end position="178"/>
    </location>
</feature>
<evidence type="ECO:0000313" key="2">
    <source>
        <dbReference type="EMBL" id="CEG44533.1"/>
    </source>
</evidence>
<dbReference type="EMBL" id="CCYD01001204">
    <property type="protein sequence ID" value="CEG44533.1"/>
    <property type="molecule type" value="Genomic_DNA"/>
</dbReference>
<dbReference type="RefSeq" id="XP_024580902.1">
    <property type="nucleotide sequence ID" value="XM_024730645.1"/>
</dbReference>
<reference evidence="3" key="1">
    <citation type="submission" date="2014-09" db="EMBL/GenBank/DDBJ databases">
        <authorList>
            <person name="Sharma Rahul"/>
            <person name="Thines Marco"/>
        </authorList>
    </citation>
    <scope>NUCLEOTIDE SEQUENCE [LARGE SCALE GENOMIC DNA]</scope>
</reference>
<dbReference type="AlphaFoldDB" id="A0A0P1AUG8"/>
<feature type="compositionally biased region" description="Basic and acidic residues" evidence="1">
    <location>
        <begin position="163"/>
        <end position="172"/>
    </location>
</feature>
<keyword evidence="3" id="KW-1185">Reference proteome</keyword>
<evidence type="ECO:0000313" key="3">
    <source>
        <dbReference type="Proteomes" id="UP000054928"/>
    </source>
</evidence>
<protein>
    <submittedName>
        <fullName evidence="2">Uncharacterized protein</fullName>
    </submittedName>
</protein>
<sequence>MVVAELGLAYTPKLPRMMRTHSVFYMGLLKPYLNPAQLNAEALAPGLHQEAGPATSFEYGVQRFPFSTAPGAHPTHGVTNSSARRPGAAPTERDSAQRDAFGVQSASSSRGFPHSGMRHGQDAQQSSDGDGPCPGELEEHRESPDGGRPGRHRPPPTLLEENGDVHYHVERLVRRRRQ</sequence>
<accession>A0A0P1AUG8</accession>